<dbReference type="PATRIC" id="fig|1705565.3.peg.3557"/>
<dbReference type="RefSeq" id="WP_053493613.1">
    <property type="nucleotide sequence ID" value="NZ_LIUT01000001.1"/>
</dbReference>
<comment type="similarity">
    <text evidence="2">Belongs to the GerABKC lipoprotein family.</text>
</comment>
<dbReference type="InterPro" id="IPR008844">
    <property type="entry name" value="Spore_GerAC-like"/>
</dbReference>
<keyword evidence="5" id="KW-0472">Membrane</keyword>
<evidence type="ECO:0000256" key="2">
    <source>
        <dbReference type="ARBA" id="ARBA00007886"/>
    </source>
</evidence>
<dbReference type="InterPro" id="IPR038501">
    <property type="entry name" value="Spore_GerAC_C_sf"/>
</dbReference>
<evidence type="ECO:0000256" key="1">
    <source>
        <dbReference type="ARBA" id="ARBA00004635"/>
    </source>
</evidence>
<feature type="domain" description="Spore germination GerAC-like C-terminal" evidence="8">
    <location>
        <begin position="226"/>
        <end position="392"/>
    </location>
</feature>
<dbReference type="InterPro" id="IPR057336">
    <property type="entry name" value="GerAC_N"/>
</dbReference>
<organism evidence="10 11">
    <name type="scientific">Paenibacillus solani</name>
    <dbReference type="NCBI Taxonomy" id="1705565"/>
    <lineage>
        <taxon>Bacteria</taxon>
        <taxon>Bacillati</taxon>
        <taxon>Bacillota</taxon>
        <taxon>Bacilli</taxon>
        <taxon>Bacillales</taxon>
        <taxon>Paenibacillaceae</taxon>
        <taxon>Paenibacillus</taxon>
    </lineage>
</organism>
<dbReference type="PROSITE" id="PS51257">
    <property type="entry name" value="PROKAR_LIPOPROTEIN"/>
    <property type="match status" value="1"/>
</dbReference>
<dbReference type="AlphaFoldDB" id="A0A0M1P3R7"/>
<dbReference type="PANTHER" id="PTHR35789">
    <property type="entry name" value="SPORE GERMINATION PROTEIN B3"/>
    <property type="match status" value="1"/>
</dbReference>
<dbReference type="EMBL" id="LIUT01000001">
    <property type="protein sequence ID" value="KOR89128.1"/>
    <property type="molecule type" value="Genomic_DNA"/>
</dbReference>
<evidence type="ECO:0000313" key="10">
    <source>
        <dbReference type="EMBL" id="KOR89128.1"/>
    </source>
</evidence>
<reference evidence="11" key="1">
    <citation type="submission" date="2015-08" db="EMBL/GenBank/DDBJ databases">
        <title>Genome sequencing project for genomic taxonomy and phylogenomics of Bacillus-like bacteria.</title>
        <authorList>
            <person name="Liu B."/>
            <person name="Wang J."/>
            <person name="Zhu Y."/>
            <person name="Liu G."/>
            <person name="Chen Q."/>
            <person name="Chen Z."/>
            <person name="Lan J."/>
            <person name="Che J."/>
            <person name="Ge C."/>
            <person name="Shi H."/>
            <person name="Pan Z."/>
            <person name="Liu X."/>
        </authorList>
    </citation>
    <scope>NUCLEOTIDE SEQUENCE [LARGE SCALE GENOMIC DNA]</scope>
    <source>
        <strain evidence="11">FJAT-22460</strain>
    </source>
</reference>
<evidence type="ECO:0000313" key="11">
    <source>
        <dbReference type="Proteomes" id="UP000036932"/>
    </source>
</evidence>
<name>A0A0M1P3R7_9BACL</name>
<dbReference type="PANTHER" id="PTHR35789:SF1">
    <property type="entry name" value="SPORE GERMINATION PROTEIN B3"/>
    <property type="match status" value="1"/>
</dbReference>
<proteinExistence type="inferred from homology"/>
<sequence>MNRRKKILAMILLQTVIALLLSSCWNRRELNELAIAVGAGVDWVDNQYRLSVQVAIPGQVTSKRGASTQAPATLYTAEGDTIFEAARRMTQISPRKIYFSHLRIFLMDEAMAREGVAKVLDLLARDHEFRPDFYLAITKGTTAEEALKIMTPMETIPANKLFNSLQISDKSWSSSMVVTLDELINGITSTGKHPVLTGLMVTGDKKIGEDKKNVEDIYTPSQLQYSGLAVFKFDKLIGWLNEKDSRGYRLIRGDVKSSVGYVSCRNKGKVVLETLRTDTKLKGRLVDSRPELDIKVSLEGNIGSVECSGLDLTEPSTIRQLEVDMEEKVTKILEDVIDKVQTEHKVDIFGFGEAFHRSHPKTWKRIEQEWDDRYFTSLVTHVSVDYKIRGTGTTNDSFLNDLKE</sequence>
<dbReference type="Proteomes" id="UP000036932">
    <property type="component" value="Unassembled WGS sequence"/>
</dbReference>
<dbReference type="InterPro" id="IPR046953">
    <property type="entry name" value="Spore_GerAC-like_C"/>
</dbReference>
<comment type="caution">
    <text evidence="10">The sequence shown here is derived from an EMBL/GenBank/DDBJ whole genome shotgun (WGS) entry which is preliminary data.</text>
</comment>
<keyword evidence="4" id="KW-0732">Signal</keyword>
<evidence type="ECO:0000256" key="7">
    <source>
        <dbReference type="ARBA" id="ARBA00023288"/>
    </source>
</evidence>
<evidence type="ECO:0000256" key="4">
    <source>
        <dbReference type="ARBA" id="ARBA00022729"/>
    </source>
</evidence>
<keyword evidence="6" id="KW-0564">Palmitate</keyword>
<keyword evidence="3" id="KW-0309">Germination</keyword>
<dbReference type="OrthoDB" id="9816067at2"/>
<comment type="subcellular location">
    <subcellularLocation>
        <location evidence="1">Membrane</location>
        <topology evidence="1">Lipid-anchor</topology>
    </subcellularLocation>
</comment>
<dbReference type="GO" id="GO:0016020">
    <property type="term" value="C:membrane"/>
    <property type="evidence" value="ECO:0007669"/>
    <property type="project" value="UniProtKB-SubCell"/>
</dbReference>
<feature type="domain" description="Spore germination protein N-terminal" evidence="9">
    <location>
        <begin position="26"/>
        <end position="197"/>
    </location>
</feature>
<protein>
    <submittedName>
        <fullName evidence="10">Spore gernimation protein GerC</fullName>
    </submittedName>
</protein>
<dbReference type="Gene3D" id="6.20.190.10">
    <property type="entry name" value="Nutrient germinant receptor protein C, domain 1"/>
    <property type="match status" value="1"/>
</dbReference>
<evidence type="ECO:0000259" key="9">
    <source>
        <dbReference type="Pfam" id="PF25198"/>
    </source>
</evidence>
<accession>A0A0M1P3R7</accession>
<evidence type="ECO:0000259" key="8">
    <source>
        <dbReference type="Pfam" id="PF05504"/>
    </source>
</evidence>
<keyword evidence="7" id="KW-0449">Lipoprotein</keyword>
<evidence type="ECO:0000256" key="5">
    <source>
        <dbReference type="ARBA" id="ARBA00023136"/>
    </source>
</evidence>
<dbReference type="Pfam" id="PF05504">
    <property type="entry name" value="Spore_GerAC"/>
    <property type="match status" value="1"/>
</dbReference>
<evidence type="ECO:0000256" key="3">
    <source>
        <dbReference type="ARBA" id="ARBA00022544"/>
    </source>
</evidence>
<dbReference type="Gene3D" id="3.30.300.210">
    <property type="entry name" value="Nutrient germinant receptor protein C, domain 3"/>
    <property type="match status" value="1"/>
</dbReference>
<dbReference type="Pfam" id="PF25198">
    <property type="entry name" value="Spore_GerAC_N"/>
    <property type="match status" value="1"/>
</dbReference>
<gene>
    <name evidence="10" type="ORF">AM231_08110</name>
</gene>
<keyword evidence="11" id="KW-1185">Reference proteome</keyword>
<evidence type="ECO:0000256" key="6">
    <source>
        <dbReference type="ARBA" id="ARBA00023139"/>
    </source>
</evidence>
<dbReference type="GO" id="GO:0009847">
    <property type="term" value="P:spore germination"/>
    <property type="evidence" value="ECO:0007669"/>
    <property type="project" value="InterPro"/>
</dbReference>
<dbReference type="NCBIfam" id="TIGR02887">
    <property type="entry name" value="spore_ger_x_C"/>
    <property type="match status" value="1"/>
</dbReference>